<name>A0A386Z8Q8_9NOCA</name>
<keyword evidence="2" id="KW-1185">Reference proteome</keyword>
<evidence type="ECO:0000313" key="1">
    <source>
        <dbReference type="EMBL" id="AYF72859.1"/>
    </source>
</evidence>
<organism evidence="1 2">
    <name type="scientific">Nocardia yunnanensis</name>
    <dbReference type="NCBI Taxonomy" id="2382165"/>
    <lineage>
        <taxon>Bacteria</taxon>
        <taxon>Bacillati</taxon>
        <taxon>Actinomycetota</taxon>
        <taxon>Actinomycetes</taxon>
        <taxon>Mycobacteriales</taxon>
        <taxon>Nocardiaceae</taxon>
        <taxon>Nocardia</taxon>
    </lineage>
</organism>
<dbReference type="OrthoDB" id="3377594at2"/>
<reference evidence="1 2" key="1">
    <citation type="submission" date="2018-09" db="EMBL/GenBank/DDBJ databases">
        <title>Nocardia yunnanensis sp. nov., an actinomycete isolated from a soil sample.</title>
        <authorList>
            <person name="Zhang J."/>
        </authorList>
    </citation>
    <scope>NUCLEOTIDE SEQUENCE [LARGE SCALE GENOMIC DNA]</scope>
    <source>
        <strain evidence="1 2">CFHS0054</strain>
    </source>
</reference>
<gene>
    <name evidence="1" type="ORF">D7D52_02110</name>
</gene>
<protein>
    <submittedName>
        <fullName evidence="1">Uncharacterized protein</fullName>
    </submittedName>
</protein>
<proteinExistence type="predicted"/>
<dbReference type="AlphaFoldDB" id="A0A386Z8Q8"/>
<dbReference type="KEGG" id="nyu:D7D52_02110"/>
<dbReference type="Proteomes" id="UP000267164">
    <property type="component" value="Chromosome"/>
</dbReference>
<accession>A0A386Z8Q8</accession>
<evidence type="ECO:0000313" key="2">
    <source>
        <dbReference type="Proteomes" id="UP000267164"/>
    </source>
</evidence>
<dbReference type="EMBL" id="CP032568">
    <property type="protein sequence ID" value="AYF72859.1"/>
    <property type="molecule type" value="Genomic_DNA"/>
</dbReference>
<sequence>MEAAGGEMVAARWDFSSWPPVPELGLGNTCRCAFITVSLNARSIYPEVPSADHTLYIHAEQFHPERATWLASQVGLKILGEPQMSAL</sequence>